<gene>
    <name evidence="1" type="ORF">AM593_00590</name>
</gene>
<feature type="non-terminal residue" evidence="1">
    <location>
        <position position="135"/>
    </location>
</feature>
<proteinExistence type="predicted"/>
<dbReference type="EMBL" id="KV588899">
    <property type="protein sequence ID" value="OPL21756.1"/>
    <property type="molecule type" value="Genomic_DNA"/>
</dbReference>
<dbReference type="AlphaFoldDB" id="A0A3L5TS89"/>
<organism evidence="1 2">
    <name type="scientific">Mytilus galloprovincialis</name>
    <name type="common">Mediterranean mussel</name>
    <dbReference type="NCBI Taxonomy" id="29158"/>
    <lineage>
        <taxon>Eukaryota</taxon>
        <taxon>Metazoa</taxon>
        <taxon>Spiralia</taxon>
        <taxon>Lophotrochozoa</taxon>
        <taxon>Mollusca</taxon>
        <taxon>Bivalvia</taxon>
        <taxon>Autobranchia</taxon>
        <taxon>Pteriomorphia</taxon>
        <taxon>Mytilida</taxon>
        <taxon>Mytiloidea</taxon>
        <taxon>Mytilidae</taxon>
        <taxon>Mytilinae</taxon>
        <taxon>Mytilus</taxon>
    </lineage>
</organism>
<dbReference type="Proteomes" id="UP000266721">
    <property type="component" value="Unassembled WGS sequence"/>
</dbReference>
<evidence type="ECO:0000313" key="1">
    <source>
        <dbReference type="EMBL" id="OPL21756.1"/>
    </source>
</evidence>
<accession>A0A3L5TS89</accession>
<keyword evidence="2" id="KW-1185">Reference proteome</keyword>
<evidence type="ECO:0000313" key="2">
    <source>
        <dbReference type="Proteomes" id="UP000266721"/>
    </source>
</evidence>
<sequence length="135" mass="15557">LEEYSFFIPVGSGICYQCHLKLPKQTISYGEGDTQELSAPISEEDDQFYNFRERHIVKGDHLHENKTVSFIDSQEKTDSEPPSINKELLLKTCVNIHDSDTLFYIRYHSTQKKNNNDCFLSSAMGITYKTPKLES</sequence>
<protein>
    <submittedName>
        <fullName evidence="1">Uncharacterized protein</fullName>
    </submittedName>
</protein>
<feature type="non-terminal residue" evidence="1">
    <location>
        <position position="1"/>
    </location>
</feature>
<name>A0A3L5TS89_MYTGA</name>
<reference evidence="1 2" key="1">
    <citation type="journal article" date="2016" name="PLoS ONE">
        <title>A First Insight into the Genome of the Filter-Feeder Mussel Mytilus galloprovincialis.</title>
        <authorList>
            <person name="Murgarella M."/>
            <person name="Puiu D."/>
            <person name="Novoa B."/>
            <person name="Figueras A."/>
            <person name="Posada D."/>
            <person name="Canchaya C."/>
        </authorList>
    </citation>
    <scope>NUCLEOTIDE SEQUENCE [LARGE SCALE GENOMIC DNA]</scope>
    <source>
        <tissue evidence="1">Muscle</tissue>
    </source>
</reference>
<comment type="caution">
    <text evidence="1">The sequence shown here is derived from an EMBL/GenBank/DDBJ whole genome shotgun (WGS) entry which is preliminary data.</text>
</comment>